<keyword evidence="6 8" id="KW-0408">Iron</keyword>
<keyword evidence="9" id="KW-0732">Signal</keyword>
<evidence type="ECO:0000313" key="11">
    <source>
        <dbReference type="Proteomes" id="UP000325902"/>
    </source>
</evidence>
<dbReference type="Pfam" id="PF00067">
    <property type="entry name" value="p450"/>
    <property type="match status" value="1"/>
</dbReference>
<dbReference type="InterPro" id="IPR050364">
    <property type="entry name" value="Cytochrome_P450_fung"/>
</dbReference>
<name>A0A5N5D762_9PEZI</name>
<keyword evidence="3 8" id="KW-0349">Heme</keyword>
<reference evidence="10 11" key="1">
    <citation type="journal article" date="2019" name="Sci. Rep.">
        <title>A multi-omics analysis of the grapevine pathogen Lasiodiplodia theobromae reveals that temperature affects the expression of virulence- and pathogenicity-related genes.</title>
        <authorList>
            <person name="Felix C."/>
            <person name="Meneses R."/>
            <person name="Goncalves M.F.M."/>
            <person name="Tilleman L."/>
            <person name="Duarte A.S."/>
            <person name="Jorrin-Novo J.V."/>
            <person name="Van de Peer Y."/>
            <person name="Deforce D."/>
            <person name="Van Nieuwerburgh F."/>
            <person name="Esteves A.C."/>
            <person name="Alves A."/>
        </authorList>
    </citation>
    <scope>NUCLEOTIDE SEQUENCE [LARGE SCALE GENOMIC DNA]</scope>
    <source>
        <strain evidence="10 11">LA-SOL3</strain>
    </source>
</reference>
<comment type="similarity">
    <text evidence="2">Belongs to the cytochrome P450 family.</text>
</comment>
<dbReference type="GO" id="GO:0005506">
    <property type="term" value="F:iron ion binding"/>
    <property type="evidence" value="ECO:0007669"/>
    <property type="project" value="InterPro"/>
</dbReference>
<evidence type="ECO:0000256" key="2">
    <source>
        <dbReference type="ARBA" id="ARBA00010617"/>
    </source>
</evidence>
<comment type="caution">
    <text evidence="10">The sequence shown here is derived from an EMBL/GenBank/DDBJ whole genome shotgun (WGS) entry which is preliminary data.</text>
</comment>
<dbReference type="PRINTS" id="PR00385">
    <property type="entry name" value="P450"/>
</dbReference>
<dbReference type="PRINTS" id="PR00463">
    <property type="entry name" value="EP450I"/>
</dbReference>
<dbReference type="OrthoDB" id="1470350at2759"/>
<dbReference type="Gene3D" id="1.10.630.10">
    <property type="entry name" value="Cytochrome P450"/>
    <property type="match status" value="1"/>
</dbReference>
<dbReference type="CDD" id="cd11065">
    <property type="entry name" value="CYP64-like"/>
    <property type="match status" value="1"/>
</dbReference>
<evidence type="ECO:0000256" key="1">
    <source>
        <dbReference type="ARBA" id="ARBA00001971"/>
    </source>
</evidence>
<evidence type="ECO:0000313" key="10">
    <source>
        <dbReference type="EMBL" id="KAB2573457.1"/>
    </source>
</evidence>
<evidence type="ECO:0000256" key="4">
    <source>
        <dbReference type="ARBA" id="ARBA00022723"/>
    </source>
</evidence>
<evidence type="ECO:0000256" key="5">
    <source>
        <dbReference type="ARBA" id="ARBA00023002"/>
    </source>
</evidence>
<evidence type="ECO:0000256" key="6">
    <source>
        <dbReference type="ARBA" id="ARBA00023004"/>
    </source>
</evidence>
<organism evidence="10 11">
    <name type="scientific">Lasiodiplodia theobromae</name>
    <dbReference type="NCBI Taxonomy" id="45133"/>
    <lineage>
        <taxon>Eukaryota</taxon>
        <taxon>Fungi</taxon>
        <taxon>Dikarya</taxon>
        <taxon>Ascomycota</taxon>
        <taxon>Pezizomycotina</taxon>
        <taxon>Dothideomycetes</taxon>
        <taxon>Dothideomycetes incertae sedis</taxon>
        <taxon>Botryosphaeriales</taxon>
        <taxon>Botryosphaeriaceae</taxon>
        <taxon>Lasiodiplodia</taxon>
    </lineage>
</organism>
<keyword evidence="5" id="KW-0560">Oxidoreductase</keyword>
<feature type="chain" id="PRO_5024833638" evidence="9">
    <location>
        <begin position="22"/>
        <end position="517"/>
    </location>
</feature>
<evidence type="ECO:0000256" key="8">
    <source>
        <dbReference type="PIRSR" id="PIRSR602401-1"/>
    </source>
</evidence>
<evidence type="ECO:0000256" key="9">
    <source>
        <dbReference type="SAM" id="SignalP"/>
    </source>
</evidence>
<dbReference type="InterPro" id="IPR002401">
    <property type="entry name" value="Cyt_P450_E_grp-I"/>
</dbReference>
<dbReference type="GO" id="GO:0016705">
    <property type="term" value="F:oxidoreductase activity, acting on paired donors, with incorporation or reduction of molecular oxygen"/>
    <property type="evidence" value="ECO:0007669"/>
    <property type="project" value="InterPro"/>
</dbReference>
<dbReference type="SUPFAM" id="SSF48264">
    <property type="entry name" value="Cytochrome P450"/>
    <property type="match status" value="1"/>
</dbReference>
<dbReference type="InterPro" id="IPR036396">
    <property type="entry name" value="Cyt_P450_sf"/>
</dbReference>
<sequence>MWATVTLTIISIIALRLLYEARRDRRLPPGPKRLPFIGNLHQAPHDVPWRTYHKWFQQYGPIISAQFGGTTMIMIGDKDVAHELLDKRGSVYADRPRMVMAGENLTKGMHQLLRRYDERYLLHQRMDAPVLSPRAAATYEPLQDMESKLLLHEFLSRNDFTKRFERYSASLVYSLAYGFRIETGDEQPLKDAHRVQENFGYAGRVGTWVVDALPFLNVLPRGPLAPWKRVADDFFRIESALHTRNTAVGLSSKAWNWTKELHASSEAAQMDDLEFAYDVGILADAGLDTTTAAMEVFVLACLAYPQFLQHTQRELDEVVGGERFPCLADREKLPYIRACVEETLRWRHIAPGGIPHATRCEDEYMGYRIPKGATVLPAYWTMHLDEKAWDAPLSFAPERWLGQPDGRHFGFGRRVCTGRHIARNSMFLLIARLLWGFDIKHAVDPATGEKVEVDDLALTSGFVSKPQPFPALFKPRSKRHEELIEREWQTQDKDIDKLLNGIRDQQIQAGLHIRVKD</sequence>
<dbReference type="Proteomes" id="UP000325902">
    <property type="component" value="Unassembled WGS sequence"/>
</dbReference>
<dbReference type="PANTHER" id="PTHR46300:SF1">
    <property type="entry name" value="P450, PUTATIVE (EUROFUNG)-RELATED"/>
    <property type="match status" value="1"/>
</dbReference>
<dbReference type="GO" id="GO:0020037">
    <property type="term" value="F:heme binding"/>
    <property type="evidence" value="ECO:0007669"/>
    <property type="project" value="InterPro"/>
</dbReference>
<keyword evidence="7" id="KW-0503">Monooxygenase</keyword>
<dbReference type="PANTHER" id="PTHR46300">
    <property type="entry name" value="P450, PUTATIVE (EUROFUNG)-RELATED-RELATED"/>
    <property type="match status" value="1"/>
</dbReference>
<evidence type="ECO:0000256" key="3">
    <source>
        <dbReference type="ARBA" id="ARBA00022617"/>
    </source>
</evidence>
<evidence type="ECO:0000256" key="7">
    <source>
        <dbReference type="ARBA" id="ARBA00023033"/>
    </source>
</evidence>
<dbReference type="GO" id="GO:0004497">
    <property type="term" value="F:monooxygenase activity"/>
    <property type="evidence" value="ECO:0007669"/>
    <property type="project" value="UniProtKB-KW"/>
</dbReference>
<accession>A0A5N5D762</accession>
<dbReference type="AlphaFoldDB" id="A0A5N5D762"/>
<protein>
    <submittedName>
        <fullName evidence="10">O-methylsterigmatocystin oxidoreductase</fullName>
    </submittedName>
</protein>
<gene>
    <name evidence="10" type="primary">aflQ</name>
    <name evidence="10" type="ORF">DBV05_g7856</name>
</gene>
<keyword evidence="11" id="KW-1185">Reference proteome</keyword>
<feature type="signal peptide" evidence="9">
    <location>
        <begin position="1"/>
        <end position="21"/>
    </location>
</feature>
<feature type="binding site" description="axial binding residue" evidence="8">
    <location>
        <position position="416"/>
    </location>
    <ligand>
        <name>heme</name>
        <dbReference type="ChEBI" id="CHEBI:30413"/>
    </ligand>
    <ligandPart>
        <name>Fe</name>
        <dbReference type="ChEBI" id="CHEBI:18248"/>
    </ligandPart>
</feature>
<keyword evidence="4 8" id="KW-0479">Metal-binding</keyword>
<proteinExistence type="inferred from homology"/>
<dbReference type="InterPro" id="IPR001128">
    <property type="entry name" value="Cyt_P450"/>
</dbReference>
<dbReference type="EMBL" id="VCHE01000058">
    <property type="protein sequence ID" value="KAB2573457.1"/>
    <property type="molecule type" value="Genomic_DNA"/>
</dbReference>
<comment type="cofactor">
    <cofactor evidence="1 8">
        <name>heme</name>
        <dbReference type="ChEBI" id="CHEBI:30413"/>
    </cofactor>
</comment>